<dbReference type="RefSeq" id="WP_089769969.1">
    <property type="nucleotide sequence ID" value="NZ_FNWX01000017.1"/>
</dbReference>
<accession>A0A1H6JWH4</accession>
<evidence type="ECO:0000313" key="2">
    <source>
        <dbReference type="EMBL" id="SEH64978.1"/>
    </source>
</evidence>
<gene>
    <name evidence="2" type="ORF">SAMN05421793_11760</name>
</gene>
<dbReference type="Proteomes" id="UP000198555">
    <property type="component" value="Unassembled WGS sequence"/>
</dbReference>
<keyword evidence="3" id="KW-1185">Reference proteome</keyword>
<sequence>MKKFFLKAKHWQLFLSFVGIIFIFQILFVLFIAIKNNIDYFGIPLAILLLFFLSWFYFLTLGLNKKIENENLKTNSKYLLLYILFPVLYVLIVFTIFPNGFNISTQGETDANPIWLLIIFPIHLFSMFCIFYLMYKAAKTIKIVEVQKSVKFVDFAGEFFLLWFFPIGIWFLQPKINKLAE</sequence>
<evidence type="ECO:0000313" key="3">
    <source>
        <dbReference type="Proteomes" id="UP000198555"/>
    </source>
</evidence>
<name>A0A1H6JWH4_9FLAO</name>
<keyword evidence="1" id="KW-0812">Transmembrane</keyword>
<dbReference type="STRING" id="420404.SAMN05421793_11760"/>
<feature type="transmembrane region" description="Helical" evidence="1">
    <location>
        <begin position="40"/>
        <end position="59"/>
    </location>
</feature>
<feature type="transmembrane region" description="Helical" evidence="1">
    <location>
        <begin position="155"/>
        <end position="172"/>
    </location>
</feature>
<dbReference type="AlphaFoldDB" id="A0A1H6JWH4"/>
<keyword evidence="1" id="KW-1133">Transmembrane helix</keyword>
<evidence type="ECO:0000256" key="1">
    <source>
        <dbReference type="SAM" id="Phobius"/>
    </source>
</evidence>
<feature type="transmembrane region" description="Helical" evidence="1">
    <location>
        <begin position="79"/>
        <end position="101"/>
    </location>
</feature>
<proteinExistence type="predicted"/>
<reference evidence="3" key="1">
    <citation type="submission" date="2016-10" db="EMBL/GenBank/DDBJ databases">
        <authorList>
            <person name="Varghese N."/>
            <person name="Submissions S."/>
        </authorList>
    </citation>
    <scope>NUCLEOTIDE SEQUENCE [LARGE SCALE GENOMIC DNA]</scope>
    <source>
        <strain evidence="3">DSM 19326</strain>
    </source>
</reference>
<organism evidence="2 3">
    <name type="scientific">Epilithonimonas hominis</name>
    <dbReference type="NCBI Taxonomy" id="420404"/>
    <lineage>
        <taxon>Bacteria</taxon>
        <taxon>Pseudomonadati</taxon>
        <taxon>Bacteroidota</taxon>
        <taxon>Flavobacteriia</taxon>
        <taxon>Flavobacteriales</taxon>
        <taxon>Weeksellaceae</taxon>
        <taxon>Chryseobacterium group</taxon>
        <taxon>Epilithonimonas</taxon>
    </lineage>
</organism>
<keyword evidence="1" id="KW-0472">Membrane</keyword>
<protein>
    <submittedName>
        <fullName evidence="2">Uncharacterized protein</fullName>
    </submittedName>
</protein>
<feature type="transmembrane region" description="Helical" evidence="1">
    <location>
        <begin position="113"/>
        <end position="135"/>
    </location>
</feature>
<dbReference type="EMBL" id="FNWX01000017">
    <property type="protein sequence ID" value="SEH64978.1"/>
    <property type="molecule type" value="Genomic_DNA"/>
</dbReference>
<feature type="transmembrane region" description="Helical" evidence="1">
    <location>
        <begin position="12"/>
        <end position="34"/>
    </location>
</feature>